<keyword evidence="2" id="KW-0560">Oxidoreductase</keyword>
<dbReference type="Pfam" id="PF13561">
    <property type="entry name" value="adh_short_C2"/>
    <property type="match status" value="1"/>
</dbReference>
<dbReference type="InterPro" id="IPR002347">
    <property type="entry name" value="SDR_fam"/>
</dbReference>
<evidence type="ECO:0000313" key="3">
    <source>
        <dbReference type="EMBL" id="QAY70822.1"/>
    </source>
</evidence>
<dbReference type="RefSeq" id="WP_129188946.1">
    <property type="nucleotide sequence ID" value="NZ_CP035493.1"/>
</dbReference>
<protein>
    <submittedName>
        <fullName evidence="3">SDR family oxidoreductase</fullName>
    </submittedName>
</protein>
<sequence length="240" mass="24334">MSLSTSHKVVVIGGTSGLGLATAQSVAAKGAAVVVASRNPATVAAALRALPPTATGHAVDAADPAAVAAFFDEVGPFDHLVYTAGENFAATTLDGYTADAGARFLGLRLVHMLDVVRQAVPHLREGGSITLTAGTAAFKGGPGWFLGAAVSGAVISAARSLAVELAPLRVNVVAPGVVRSPLWDGMPEADRELMYEVTGKSLPLGRVGEPEDVAREYVHLIEQGYATGVVSVVDGGTVLV</sequence>
<gene>
    <name evidence="3" type="ORF">ET471_12980</name>
</gene>
<reference evidence="3 4" key="1">
    <citation type="submission" date="2019-01" db="EMBL/GenBank/DDBJ databases">
        <title>Genome sequencing of strain FW10M-9.</title>
        <authorList>
            <person name="Heo J."/>
            <person name="Kim S.-J."/>
            <person name="Kim J.-S."/>
            <person name="Hong S.-B."/>
            <person name="Kwon S.-W."/>
        </authorList>
    </citation>
    <scope>NUCLEOTIDE SEQUENCE [LARGE SCALE GENOMIC DNA]</scope>
    <source>
        <strain evidence="3 4">FW10M-9</strain>
    </source>
</reference>
<dbReference type="InterPro" id="IPR051122">
    <property type="entry name" value="SDR_DHRS6-like"/>
</dbReference>
<organism evidence="3 4">
    <name type="scientific">Xylanimonas protaetiae</name>
    <dbReference type="NCBI Taxonomy" id="2509457"/>
    <lineage>
        <taxon>Bacteria</taxon>
        <taxon>Bacillati</taxon>
        <taxon>Actinomycetota</taxon>
        <taxon>Actinomycetes</taxon>
        <taxon>Micrococcales</taxon>
        <taxon>Promicromonosporaceae</taxon>
        <taxon>Xylanimonas</taxon>
    </lineage>
</organism>
<dbReference type="PANTHER" id="PTHR43477">
    <property type="entry name" value="DIHYDROANTICAPSIN 7-DEHYDROGENASE"/>
    <property type="match status" value="1"/>
</dbReference>
<dbReference type="GO" id="GO:0016491">
    <property type="term" value="F:oxidoreductase activity"/>
    <property type="evidence" value="ECO:0007669"/>
    <property type="project" value="UniProtKB-KW"/>
</dbReference>
<dbReference type="AlphaFoldDB" id="A0A4P6F553"/>
<name>A0A4P6F553_9MICO</name>
<accession>A0A4P6F553</accession>
<dbReference type="EMBL" id="CP035493">
    <property type="protein sequence ID" value="QAY70822.1"/>
    <property type="molecule type" value="Genomic_DNA"/>
</dbReference>
<evidence type="ECO:0000313" key="4">
    <source>
        <dbReference type="Proteomes" id="UP000292118"/>
    </source>
</evidence>
<dbReference type="InterPro" id="IPR036291">
    <property type="entry name" value="NAD(P)-bd_dom_sf"/>
</dbReference>
<dbReference type="Proteomes" id="UP000292118">
    <property type="component" value="Chromosome"/>
</dbReference>
<evidence type="ECO:0000256" key="2">
    <source>
        <dbReference type="ARBA" id="ARBA00023002"/>
    </source>
</evidence>
<dbReference type="Gene3D" id="3.40.50.720">
    <property type="entry name" value="NAD(P)-binding Rossmann-like Domain"/>
    <property type="match status" value="1"/>
</dbReference>
<dbReference type="OrthoDB" id="9806974at2"/>
<keyword evidence="4" id="KW-1185">Reference proteome</keyword>
<evidence type="ECO:0000256" key="1">
    <source>
        <dbReference type="ARBA" id="ARBA00006484"/>
    </source>
</evidence>
<dbReference type="SUPFAM" id="SSF51735">
    <property type="entry name" value="NAD(P)-binding Rossmann-fold domains"/>
    <property type="match status" value="1"/>
</dbReference>
<dbReference type="PANTHER" id="PTHR43477:SF1">
    <property type="entry name" value="DIHYDROANTICAPSIN 7-DEHYDROGENASE"/>
    <property type="match status" value="1"/>
</dbReference>
<dbReference type="PRINTS" id="PR00081">
    <property type="entry name" value="GDHRDH"/>
</dbReference>
<comment type="similarity">
    <text evidence="1">Belongs to the short-chain dehydrogenases/reductases (SDR) family.</text>
</comment>
<dbReference type="KEGG" id="xya:ET471_12980"/>
<proteinExistence type="inferred from homology"/>